<dbReference type="Proteomes" id="UP000010471">
    <property type="component" value="Chromosome"/>
</dbReference>
<dbReference type="STRING" id="1173027.Mic7113_5700"/>
<dbReference type="EMBL" id="CP003630">
    <property type="protein sequence ID" value="AFZ21326.1"/>
    <property type="molecule type" value="Genomic_DNA"/>
</dbReference>
<dbReference type="HOGENOM" id="CLU_2955443_0_0_3"/>
<dbReference type="InterPro" id="IPR029064">
    <property type="entry name" value="Ribosomal_eL30-like_sf"/>
</dbReference>
<dbReference type="Gene3D" id="3.30.1330.30">
    <property type="match status" value="1"/>
</dbReference>
<proteinExistence type="predicted"/>
<evidence type="ECO:0000313" key="3">
    <source>
        <dbReference type="Proteomes" id="UP000010471"/>
    </source>
</evidence>
<feature type="domain" description="MRM3-like substrate binding" evidence="1">
    <location>
        <begin position="7"/>
        <end position="38"/>
    </location>
</feature>
<dbReference type="eggNOG" id="COG0566">
    <property type="taxonomic scope" value="Bacteria"/>
</dbReference>
<dbReference type="AlphaFoldDB" id="K9WNE2"/>
<dbReference type="Pfam" id="PF22435">
    <property type="entry name" value="MRM3-like_sub_bind"/>
    <property type="match status" value="1"/>
</dbReference>
<keyword evidence="3" id="KW-1185">Reference proteome</keyword>
<organism evidence="2 3">
    <name type="scientific">Allocoleopsis franciscana PCC 7113</name>
    <dbReference type="NCBI Taxonomy" id="1173027"/>
    <lineage>
        <taxon>Bacteria</taxon>
        <taxon>Bacillati</taxon>
        <taxon>Cyanobacteriota</taxon>
        <taxon>Cyanophyceae</taxon>
        <taxon>Coleofasciculales</taxon>
        <taxon>Coleofasciculaceae</taxon>
        <taxon>Allocoleopsis</taxon>
        <taxon>Allocoleopsis franciscana</taxon>
    </lineage>
</organism>
<dbReference type="PATRIC" id="fig|1173027.3.peg.6317"/>
<evidence type="ECO:0000259" key="1">
    <source>
        <dbReference type="Pfam" id="PF22435"/>
    </source>
</evidence>
<sequence length="59" mass="6742">MLTSIQNSLVKQIKKLHHAKGRREQQLFLLEGTHLLEGSIPILQEGKRTGSLFAIFTRE</sequence>
<dbReference type="SUPFAM" id="SSF55315">
    <property type="entry name" value="L30e-like"/>
    <property type="match status" value="1"/>
</dbReference>
<dbReference type="InterPro" id="IPR053888">
    <property type="entry name" value="MRM3-like_sub_bind"/>
</dbReference>
<dbReference type="KEGG" id="mic:Mic7113_5700"/>
<protein>
    <recommendedName>
        <fullName evidence="1">MRM3-like substrate binding domain-containing protein</fullName>
    </recommendedName>
</protein>
<reference evidence="2 3" key="1">
    <citation type="submission" date="2012-06" db="EMBL/GenBank/DDBJ databases">
        <title>Finished chromosome of genome of Microcoleus sp. PCC 7113.</title>
        <authorList>
            <consortium name="US DOE Joint Genome Institute"/>
            <person name="Gugger M."/>
            <person name="Coursin T."/>
            <person name="Rippka R."/>
            <person name="Tandeau De Marsac N."/>
            <person name="Huntemann M."/>
            <person name="Wei C.-L."/>
            <person name="Han J."/>
            <person name="Detter J.C."/>
            <person name="Han C."/>
            <person name="Tapia R."/>
            <person name="Chen A."/>
            <person name="Kyrpides N."/>
            <person name="Mavromatis K."/>
            <person name="Markowitz V."/>
            <person name="Szeto E."/>
            <person name="Ivanova N."/>
            <person name="Pagani I."/>
            <person name="Pati A."/>
            <person name="Goodwin L."/>
            <person name="Nordberg H.P."/>
            <person name="Cantor M.N."/>
            <person name="Hua S.X."/>
            <person name="Woyke T."/>
            <person name="Kerfeld C.A."/>
        </authorList>
    </citation>
    <scope>NUCLEOTIDE SEQUENCE [LARGE SCALE GENOMIC DNA]</scope>
    <source>
        <strain evidence="2 3">PCC 7113</strain>
    </source>
</reference>
<accession>K9WNE2</accession>
<gene>
    <name evidence="2" type="ORF">Mic7113_5700</name>
</gene>
<evidence type="ECO:0000313" key="2">
    <source>
        <dbReference type="EMBL" id="AFZ21326.1"/>
    </source>
</evidence>
<name>K9WNE2_9CYAN</name>